<dbReference type="AlphaFoldDB" id="A0A6V7PRU1"/>
<dbReference type="GO" id="GO:0004843">
    <property type="term" value="F:cysteine-type deubiquitinase activity"/>
    <property type="evidence" value="ECO:0007669"/>
    <property type="project" value="UniProtKB-EC"/>
</dbReference>
<dbReference type="PANTHER" id="PTHR24006">
    <property type="entry name" value="UBIQUITIN CARBOXYL-TERMINAL HYDROLASE"/>
    <property type="match status" value="1"/>
</dbReference>
<dbReference type="InterPro" id="IPR028889">
    <property type="entry name" value="USP"/>
</dbReference>
<sequence>MSNCDIVTILLRRFTEGFREYDGPSHIISSATVQPFLLLHLDIFPGAVQTIEDALHLFSAPENLEGYRTSPGKAGVVSARKSVKIQTLSKIMILHLMRFSYGSKGSTKLHKPVRFPLELVLSRDLLVSPSSESRKYELVGTITHHGMEPSKDITLPMLGIPTASGFGSTMHPSQSHSIHRAFYAHRAIHAVINLYYVGSSSTKKRRPLIAIPTPLLTVVDPSSLIPEWCTFPFASVASSSTKEVVIHLLLLCRRQRRRRSA</sequence>
<protein>
    <recommendedName>
        <fullName evidence="2">ubiquitinyl hydrolase 1</fullName>
        <ecNumber evidence="2">3.4.19.12</ecNumber>
    </recommendedName>
</protein>
<gene>
    <name evidence="8" type="ORF">CB5_LOCUS16634</name>
</gene>
<dbReference type="Gene3D" id="3.90.70.10">
    <property type="entry name" value="Cysteine proteinases"/>
    <property type="match status" value="1"/>
</dbReference>
<dbReference type="EMBL" id="LR862151">
    <property type="protein sequence ID" value="CAD1833423.1"/>
    <property type="molecule type" value="Genomic_DNA"/>
</dbReference>
<dbReference type="GO" id="GO:0016579">
    <property type="term" value="P:protein deubiquitination"/>
    <property type="evidence" value="ECO:0007669"/>
    <property type="project" value="InterPro"/>
</dbReference>
<dbReference type="PROSITE" id="PS50235">
    <property type="entry name" value="USP_3"/>
    <property type="match status" value="1"/>
</dbReference>
<evidence type="ECO:0000256" key="2">
    <source>
        <dbReference type="ARBA" id="ARBA00012759"/>
    </source>
</evidence>
<dbReference type="InterPro" id="IPR050164">
    <property type="entry name" value="Peptidase_C19"/>
</dbReference>
<keyword evidence="6" id="KW-0788">Thiol protease</keyword>
<keyword evidence="4" id="KW-0833">Ubl conjugation pathway</keyword>
<dbReference type="InterPro" id="IPR038765">
    <property type="entry name" value="Papain-like_cys_pep_sf"/>
</dbReference>
<feature type="domain" description="USP" evidence="7">
    <location>
        <begin position="1"/>
        <end position="257"/>
    </location>
</feature>
<dbReference type="SUPFAM" id="SSF54001">
    <property type="entry name" value="Cysteine proteinases"/>
    <property type="match status" value="1"/>
</dbReference>
<dbReference type="EC" id="3.4.19.12" evidence="2"/>
<name>A0A6V7PRU1_ANACO</name>
<evidence type="ECO:0000256" key="6">
    <source>
        <dbReference type="ARBA" id="ARBA00022807"/>
    </source>
</evidence>
<dbReference type="GO" id="GO:0006508">
    <property type="term" value="P:proteolysis"/>
    <property type="evidence" value="ECO:0007669"/>
    <property type="project" value="UniProtKB-KW"/>
</dbReference>
<dbReference type="Pfam" id="PF00443">
    <property type="entry name" value="UCH"/>
    <property type="match status" value="1"/>
</dbReference>
<evidence type="ECO:0000259" key="7">
    <source>
        <dbReference type="PROSITE" id="PS50235"/>
    </source>
</evidence>
<reference evidence="8" key="1">
    <citation type="submission" date="2020-07" db="EMBL/GenBank/DDBJ databases">
        <authorList>
            <person name="Lin J."/>
        </authorList>
    </citation>
    <scope>NUCLEOTIDE SEQUENCE</scope>
</reference>
<evidence type="ECO:0000256" key="4">
    <source>
        <dbReference type="ARBA" id="ARBA00022786"/>
    </source>
</evidence>
<evidence type="ECO:0000256" key="3">
    <source>
        <dbReference type="ARBA" id="ARBA00022670"/>
    </source>
</evidence>
<evidence type="ECO:0000256" key="5">
    <source>
        <dbReference type="ARBA" id="ARBA00022801"/>
    </source>
</evidence>
<keyword evidence="5" id="KW-0378">Hydrolase</keyword>
<dbReference type="CDD" id="cd02257">
    <property type="entry name" value="Peptidase_C19"/>
    <property type="match status" value="1"/>
</dbReference>
<organism evidence="8">
    <name type="scientific">Ananas comosus var. bracteatus</name>
    <name type="common">red pineapple</name>
    <dbReference type="NCBI Taxonomy" id="296719"/>
    <lineage>
        <taxon>Eukaryota</taxon>
        <taxon>Viridiplantae</taxon>
        <taxon>Streptophyta</taxon>
        <taxon>Embryophyta</taxon>
        <taxon>Tracheophyta</taxon>
        <taxon>Spermatophyta</taxon>
        <taxon>Magnoliopsida</taxon>
        <taxon>Liliopsida</taxon>
        <taxon>Poales</taxon>
        <taxon>Bromeliaceae</taxon>
        <taxon>Bromelioideae</taxon>
        <taxon>Ananas</taxon>
    </lineage>
</organism>
<proteinExistence type="predicted"/>
<evidence type="ECO:0000313" key="8">
    <source>
        <dbReference type="EMBL" id="CAD1833423.1"/>
    </source>
</evidence>
<accession>A0A6V7PRU1</accession>
<keyword evidence="3" id="KW-0645">Protease</keyword>
<comment type="catalytic activity">
    <reaction evidence="1">
        <text>Thiol-dependent hydrolysis of ester, thioester, amide, peptide and isopeptide bonds formed by the C-terminal Gly of ubiquitin (a 76-residue protein attached to proteins as an intracellular targeting signal).</text>
        <dbReference type="EC" id="3.4.19.12"/>
    </reaction>
</comment>
<dbReference type="GO" id="GO:0005829">
    <property type="term" value="C:cytosol"/>
    <property type="evidence" value="ECO:0007669"/>
    <property type="project" value="TreeGrafter"/>
</dbReference>
<dbReference type="GO" id="GO:0005634">
    <property type="term" value="C:nucleus"/>
    <property type="evidence" value="ECO:0007669"/>
    <property type="project" value="TreeGrafter"/>
</dbReference>
<evidence type="ECO:0000256" key="1">
    <source>
        <dbReference type="ARBA" id="ARBA00000707"/>
    </source>
</evidence>
<dbReference type="InterPro" id="IPR001394">
    <property type="entry name" value="Peptidase_C19_UCH"/>
</dbReference>
<dbReference type="PANTHER" id="PTHR24006:SF687">
    <property type="entry name" value="UBIQUITIN CARBOXYL-TERMINAL HYDROLASE 10"/>
    <property type="match status" value="1"/>
</dbReference>